<evidence type="ECO:0008006" key="5">
    <source>
        <dbReference type="Google" id="ProtNLM"/>
    </source>
</evidence>
<reference evidence="3 4" key="1">
    <citation type="submission" date="2018-11" db="EMBL/GenBank/DDBJ databases">
        <title>Sequencing the genomes of 1000 actinobacteria strains.</title>
        <authorList>
            <person name="Klenk H.-P."/>
        </authorList>
    </citation>
    <scope>NUCLEOTIDE SEQUENCE [LARGE SCALE GENOMIC DNA]</scope>
    <source>
        <strain evidence="1 4">DSM 44780</strain>
        <strain evidence="2 3">DSM 44781</strain>
    </source>
</reference>
<keyword evidence="3" id="KW-1185">Reference proteome</keyword>
<evidence type="ECO:0000313" key="3">
    <source>
        <dbReference type="Proteomes" id="UP000266906"/>
    </source>
</evidence>
<dbReference type="EMBL" id="RKQG01000001">
    <property type="protein sequence ID" value="RPE35875.1"/>
    <property type="molecule type" value="Genomic_DNA"/>
</dbReference>
<proteinExistence type="predicted"/>
<dbReference type="Pfam" id="PF20043">
    <property type="entry name" value="DUF6445"/>
    <property type="match status" value="1"/>
</dbReference>
<name>A0A3N4RYW6_9ACTN</name>
<organism evidence="2 3">
    <name type="scientific">Kitasatospora cineracea</name>
    <dbReference type="NCBI Taxonomy" id="88074"/>
    <lineage>
        <taxon>Bacteria</taxon>
        <taxon>Bacillati</taxon>
        <taxon>Actinomycetota</taxon>
        <taxon>Actinomycetes</taxon>
        <taxon>Kitasatosporales</taxon>
        <taxon>Streptomycetaceae</taxon>
        <taxon>Kitasatospora</taxon>
    </lineage>
</organism>
<dbReference type="EMBL" id="RJVJ01000001">
    <property type="protein sequence ID" value="ROR45521.1"/>
    <property type="molecule type" value="Genomic_DNA"/>
</dbReference>
<dbReference type="InterPro" id="IPR045617">
    <property type="entry name" value="DUF6445"/>
</dbReference>
<gene>
    <name evidence="2" type="ORF">EDD38_4242</name>
    <name evidence="1" type="ORF">EDD39_3762</name>
</gene>
<comment type="caution">
    <text evidence="2">The sequence shown here is derived from an EMBL/GenBank/DDBJ whole genome shotgun (WGS) entry which is preliminary data.</text>
</comment>
<dbReference type="RefSeq" id="WP_123557510.1">
    <property type="nucleotide sequence ID" value="NZ_JBEYIY010000001.1"/>
</dbReference>
<sequence length="230" mass="25649">MPALPFQGPRPTPALPVLPYRKPTRGRDYWVLDDVLPDPDAVRARHLARTDWDEGYPHRPESWPGLRAMPGLEPEELAQVEKLVREATGAERIWALGEAEGGTFNHNCVQVVGAGECEPRPHTDSRSLCRYAAVLYLNPAVPKRCGTSFYRQSLPGGRLGGNSVVAPHNNLVDALGTRFVPPDSFTEDLAVPHRYNRLLLYTANLIHTATEYHGAVLAEKRMTCVFFWMA</sequence>
<accession>A0A3N4RYW6</accession>
<evidence type="ECO:0000313" key="1">
    <source>
        <dbReference type="EMBL" id="ROR45521.1"/>
    </source>
</evidence>
<evidence type="ECO:0000313" key="2">
    <source>
        <dbReference type="EMBL" id="RPE35875.1"/>
    </source>
</evidence>
<dbReference type="AlphaFoldDB" id="A0A3N4RYW6"/>
<dbReference type="Proteomes" id="UP000267408">
    <property type="component" value="Unassembled WGS sequence"/>
</dbReference>
<dbReference type="Proteomes" id="UP000266906">
    <property type="component" value="Unassembled WGS sequence"/>
</dbReference>
<accession>A0A8G1UK62</accession>
<evidence type="ECO:0000313" key="4">
    <source>
        <dbReference type="Proteomes" id="UP000267408"/>
    </source>
</evidence>
<dbReference type="OrthoDB" id="4048724at2"/>
<protein>
    <recommendedName>
        <fullName evidence="5">Phytanoyl-CoA dioxygenase PhyH</fullName>
    </recommendedName>
</protein>